<name>A0A0F9G6V1_9ZZZZ</name>
<dbReference type="AlphaFoldDB" id="A0A0F9G6V1"/>
<organism evidence="1">
    <name type="scientific">marine sediment metagenome</name>
    <dbReference type="NCBI Taxonomy" id="412755"/>
    <lineage>
        <taxon>unclassified sequences</taxon>
        <taxon>metagenomes</taxon>
        <taxon>ecological metagenomes</taxon>
    </lineage>
</organism>
<sequence>MNTEWADSKSSHEEVWIRCIKCGWEGWAMMIEEYGLSSLSVEECPLKGCGMPVELSDD</sequence>
<protein>
    <submittedName>
        <fullName evidence="1">Uncharacterized protein</fullName>
    </submittedName>
</protein>
<gene>
    <name evidence="1" type="ORF">LCGC14_1863460</name>
</gene>
<dbReference type="EMBL" id="LAZR01018893">
    <property type="protein sequence ID" value="KKL94564.1"/>
    <property type="molecule type" value="Genomic_DNA"/>
</dbReference>
<comment type="caution">
    <text evidence="1">The sequence shown here is derived from an EMBL/GenBank/DDBJ whole genome shotgun (WGS) entry which is preliminary data.</text>
</comment>
<accession>A0A0F9G6V1</accession>
<reference evidence="1" key="1">
    <citation type="journal article" date="2015" name="Nature">
        <title>Complex archaea that bridge the gap between prokaryotes and eukaryotes.</title>
        <authorList>
            <person name="Spang A."/>
            <person name="Saw J.H."/>
            <person name="Jorgensen S.L."/>
            <person name="Zaremba-Niedzwiedzka K."/>
            <person name="Martijn J."/>
            <person name="Lind A.E."/>
            <person name="van Eijk R."/>
            <person name="Schleper C."/>
            <person name="Guy L."/>
            <person name="Ettema T.J."/>
        </authorList>
    </citation>
    <scope>NUCLEOTIDE SEQUENCE</scope>
</reference>
<proteinExistence type="predicted"/>
<evidence type="ECO:0000313" key="1">
    <source>
        <dbReference type="EMBL" id="KKL94564.1"/>
    </source>
</evidence>